<sequence length="1529" mass="168586">MEPSMEYCLAQVLQKDVGKRLQVGQELIDYFSDKQKSADLEHDQTMLDKMVDGLATSWVNSSNYKVVLLGIDIISALVSRLQDRFKAQIGTVLPSLLDRLGDSKDSVREQDQTLLLKIMEQAANPQYVWDRMLGGFKHKNFRTREGICLCLIATLNASGAQSLTLSKIVPHICNLLGDPNSQVRDAAINSLVEIYRHVGERVRADLSKKGLPQSRLNVIFTKFDEVQKSGNMVQTSVDKIFDDEDSVDGNRPSSASSSTSSKAPANSRRVGMGTTRRLGSAALGSKSSTAKEGAGAVDEEDFIKAFEDVPTVQIYSSRDLEESINKIREILSDDKHDWEQRVSALKKIRSLLLAGAAEYDNFFQHLRLLDGAFKLSAKDLRSQVVREACITLGHLSSVLGNKFDHGAEAIMPTIFNLIPNSAKVMATSGVVAVRLIIRHTHIPRLIPIITSNCTSKSVAVRRRCFEFLDLLLQEWQTHSLERHISVLAETIKKGIHDADSEARIEARKCYWGFHSHFSREAEHLYHTLESSYQKALQSHLKNSDSIVSLPQSDRSSSSSQESLNRPLSAKRSPTGSTTSRASTVSTKSVSTPGSLQRSRSDVDVNAAASAKSKVTSSGASTPFSSAAALPPGSYASLGRIRTRRQSSGSATSVTSTPADTRGRSRAKVVSQSQPGSRSSSPGKLLGSSYGGLSSGTSRVQPVPSSSEKRSKIPRSQGCSRETSPNRIGLARSSRIPRPSMSQGCSRDTSRESSRDTSPARGFPPLASRRHSRSTSALSTADSVGQSDRFGLGQPGRMPASVNAMRVLSTSTDLEAAVADALVRGKIQNASNTGKWLKKKPVRRRYEPYGMYSDDDANSDASSACSERSYGSRNGGIPHYLRQTEDVAEVLNHCASSNWSERKEGLIGLQNLLKSQRTLSRVELKRLCEIFTRMFADPHSKVFSMFLETLVDFIIIHKDDLQDWLFVLLTQLLKKMGADLLGSVQAKVQKALDVTRDSFPFDQQFNILMRFIVDQTQTPNLKVKVAILKYIESLARQMDPTDFVNSSETRLAVSRIITWTTEPKSSDVRKAAQIVLISLFELNTPEFTMLLGALPKTFQDGATKLLHNHLKNSSNTSVGSPSNTLGRTPSRHSSSRTSPLTSPTNCSHGGLSPSMLDYDTENLNSDEIYSSLRGVTEAIEKFSFRSQEDLNEPIKRDGKKDCDIVSRDGGLALPSGDVRGSSDIVEGGRMALDNKTSLLNTQPPRAFSGPRAREYNPYPYADTINTYDKTALKEAVFDDDMDQLRDEVPIDHSDLVADLLKELSNHNERVEERKGALLELLKITREDNLGVWEEHFKTILLLLLETLGDKDHSIRALALRVLREILRNQPARFKNYAELTIMKTLEAHKDSHKEVVRAAEEAASTLASSIHPEQCIKVLCPIIQTADYPINLAAIKMQTKVIERISKESLHQLLPDIIPGLLQGYDNTESSVRKASVFCLVAIYSVIGEELKPHLAQLTGSKMKLLNLYIKRAQTTNSNSSSSSDVSTHS</sequence>
<proteinExistence type="inferred from homology"/>
<dbReference type="PANTHER" id="PTHR21567:SF28">
    <property type="entry name" value="CLIP-ASSOCIATING PROTEIN 1"/>
    <property type="match status" value="1"/>
</dbReference>
<keyword evidence="7" id="KW-0963">Cytoplasm</keyword>
<feature type="domain" description="TOG" evidence="19">
    <location>
        <begin position="878"/>
        <end position="1115"/>
    </location>
</feature>
<feature type="domain" description="TOG" evidence="19">
    <location>
        <begin position="1"/>
        <end position="232"/>
    </location>
</feature>
<feature type="compositionally biased region" description="Low complexity" evidence="18">
    <location>
        <begin position="606"/>
        <end position="621"/>
    </location>
</feature>
<keyword evidence="8" id="KW-0132">Cell division</keyword>
<reference evidence="20" key="1">
    <citation type="submission" date="2019-10" db="EMBL/GenBank/DDBJ databases">
        <title>Bird 10,000 Genomes (B10K) Project - Family phase.</title>
        <authorList>
            <person name="Zhang G."/>
        </authorList>
    </citation>
    <scope>NUCLEOTIDE SEQUENCE</scope>
    <source>
        <strain evidence="20">B10K-DU-002-57</strain>
        <tissue evidence="20">Muscle</tissue>
    </source>
</reference>
<feature type="compositionally biased region" description="Polar residues" evidence="18">
    <location>
        <begin position="1110"/>
        <end position="1125"/>
    </location>
</feature>
<keyword evidence="11" id="KW-0498">Mitosis</keyword>
<evidence type="ECO:0000256" key="16">
    <source>
        <dbReference type="ARBA" id="ARBA00023328"/>
    </source>
</evidence>
<evidence type="ECO:0000256" key="14">
    <source>
        <dbReference type="ARBA" id="ARBA00023212"/>
    </source>
</evidence>
<dbReference type="PROSITE" id="PS50077">
    <property type="entry name" value="HEAT_REPEAT"/>
    <property type="match status" value="1"/>
</dbReference>
<evidence type="ECO:0000256" key="6">
    <source>
        <dbReference type="ARBA" id="ARBA00022454"/>
    </source>
</evidence>
<feature type="compositionally biased region" description="Polar residues" evidence="18">
    <location>
        <begin position="773"/>
        <end position="785"/>
    </location>
</feature>
<dbReference type="GO" id="GO:0005813">
    <property type="term" value="C:centrosome"/>
    <property type="evidence" value="ECO:0007669"/>
    <property type="project" value="UniProtKB-SubCell"/>
</dbReference>
<evidence type="ECO:0000256" key="12">
    <source>
        <dbReference type="ARBA" id="ARBA00022838"/>
    </source>
</evidence>
<feature type="compositionally biased region" description="Low complexity" evidence="18">
    <location>
        <begin position="548"/>
        <end position="567"/>
    </location>
</feature>
<dbReference type="SUPFAM" id="SSF48371">
    <property type="entry name" value="ARM repeat"/>
    <property type="match status" value="2"/>
</dbReference>
<evidence type="ECO:0000256" key="4">
    <source>
        <dbReference type="ARBA" id="ARBA00004629"/>
    </source>
</evidence>
<comment type="similarity">
    <text evidence="5">Belongs to the CLASP family.</text>
</comment>
<dbReference type="InterPro" id="IPR057546">
    <property type="entry name" value="HEAT_GCN1"/>
</dbReference>
<dbReference type="InterPro" id="IPR024395">
    <property type="entry name" value="CLASP_N_dom"/>
</dbReference>
<dbReference type="GO" id="GO:0008017">
    <property type="term" value="F:microtubule binding"/>
    <property type="evidence" value="ECO:0007669"/>
    <property type="project" value="TreeGrafter"/>
</dbReference>
<evidence type="ECO:0000256" key="1">
    <source>
        <dbReference type="ARBA" id="ARBA00004186"/>
    </source>
</evidence>
<feature type="domain" description="TOG" evidence="19">
    <location>
        <begin position="319"/>
        <end position="551"/>
    </location>
</feature>
<protein>
    <submittedName>
        <fullName evidence="20">CLAP1 protein</fullName>
    </submittedName>
</protein>
<dbReference type="EMBL" id="WEZZ01010451">
    <property type="protein sequence ID" value="NXP60113.1"/>
    <property type="molecule type" value="Genomic_DNA"/>
</dbReference>
<evidence type="ECO:0000256" key="18">
    <source>
        <dbReference type="SAM" id="MobiDB-lite"/>
    </source>
</evidence>
<evidence type="ECO:0000259" key="19">
    <source>
        <dbReference type="SMART" id="SM01349"/>
    </source>
</evidence>
<dbReference type="InterPro" id="IPR021133">
    <property type="entry name" value="HEAT_type_2"/>
</dbReference>
<dbReference type="PANTHER" id="PTHR21567">
    <property type="entry name" value="CLASP"/>
    <property type="match status" value="1"/>
</dbReference>
<evidence type="ECO:0000256" key="7">
    <source>
        <dbReference type="ARBA" id="ARBA00022490"/>
    </source>
</evidence>
<evidence type="ECO:0000256" key="5">
    <source>
        <dbReference type="ARBA" id="ARBA00009549"/>
    </source>
</evidence>
<dbReference type="Gene3D" id="1.25.10.10">
    <property type="entry name" value="Leucine-rich Repeat Variant"/>
    <property type="match status" value="4"/>
</dbReference>
<feature type="region of interest" description="Disordered" evidence="18">
    <location>
        <begin position="543"/>
        <end position="797"/>
    </location>
</feature>
<feature type="non-terminal residue" evidence="20">
    <location>
        <position position="1529"/>
    </location>
</feature>
<feature type="compositionally biased region" description="Polar residues" evidence="18">
    <location>
        <begin position="571"/>
        <end position="597"/>
    </location>
</feature>
<dbReference type="InterPro" id="IPR034085">
    <property type="entry name" value="TOG"/>
</dbReference>
<dbReference type="GO" id="GO:0045180">
    <property type="term" value="C:basal cortex"/>
    <property type="evidence" value="ECO:0007669"/>
    <property type="project" value="TreeGrafter"/>
</dbReference>
<dbReference type="GO" id="GO:0000776">
    <property type="term" value="C:kinetochore"/>
    <property type="evidence" value="ECO:0007669"/>
    <property type="project" value="UniProtKB-KW"/>
</dbReference>
<dbReference type="GO" id="GO:0005881">
    <property type="term" value="C:cytoplasmic microtubule"/>
    <property type="evidence" value="ECO:0007669"/>
    <property type="project" value="TreeGrafter"/>
</dbReference>
<dbReference type="InterPro" id="IPR048491">
    <property type="entry name" value="XMAP215_CLASP_TOG"/>
</dbReference>
<dbReference type="FunFam" id="1.25.10.10:FF:000031">
    <property type="entry name" value="CLIP-associating protein 1 isoform 2"/>
    <property type="match status" value="1"/>
</dbReference>
<keyword evidence="6" id="KW-0158">Chromosome</keyword>
<dbReference type="FunFam" id="1.25.10.10:FF:000001">
    <property type="entry name" value="CLIP-associating protein 1 isoform 2"/>
    <property type="match status" value="1"/>
</dbReference>
<dbReference type="Pfam" id="PF23271">
    <property type="entry name" value="HEAT_GCN1"/>
    <property type="match status" value="1"/>
</dbReference>
<keyword evidence="21" id="KW-1185">Reference proteome</keyword>
<feature type="region of interest" description="Disordered" evidence="18">
    <location>
        <begin position="1109"/>
        <end position="1158"/>
    </location>
</feature>
<dbReference type="FunFam" id="1.25.10.10:FF:000006">
    <property type="entry name" value="CLIP-associating protein 1 isoform 2"/>
    <property type="match status" value="1"/>
</dbReference>
<feature type="region of interest" description="Disordered" evidence="18">
    <location>
        <begin position="240"/>
        <end position="292"/>
    </location>
</feature>
<evidence type="ECO:0000313" key="21">
    <source>
        <dbReference type="Proteomes" id="UP000614263"/>
    </source>
</evidence>
<gene>
    <name evidence="20" type="primary">Clasp1_0</name>
    <name evidence="20" type="ORF">CHLCYA_R09713</name>
</gene>
<feature type="repeat" description="HEAT" evidence="17">
    <location>
        <begin position="168"/>
        <end position="206"/>
    </location>
</feature>
<dbReference type="GO" id="GO:0005876">
    <property type="term" value="C:spindle microtubule"/>
    <property type="evidence" value="ECO:0007669"/>
    <property type="project" value="TreeGrafter"/>
</dbReference>
<comment type="subcellular location">
    <subcellularLocation>
        <location evidence="4">Chromosome</location>
        <location evidence="4">Centromere</location>
        <location evidence="4">Kinetochore</location>
    </subcellularLocation>
    <subcellularLocation>
        <location evidence="2">Cytoplasm</location>
        <location evidence="2">Cytoskeleton</location>
        <location evidence="2">Microtubule organizing center</location>
        <location evidence="2">Centrosome</location>
    </subcellularLocation>
    <subcellularLocation>
        <location evidence="1">Cytoplasm</location>
        <location evidence="1">Cytoskeleton</location>
        <location evidence="1">Spindle</location>
    </subcellularLocation>
    <subcellularLocation>
        <location evidence="3">Golgi apparatus</location>
        <location evidence="3">trans-Golgi network</location>
    </subcellularLocation>
</comment>
<evidence type="ECO:0000256" key="8">
    <source>
        <dbReference type="ARBA" id="ARBA00022618"/>
    </source>
</evidence>
<feature type="compositionally biased region" description="Low complexity" evidence="18">
    <location>
        <begin position="668"/>
        <end position="687"/>
    </location>
</feature>
<evidence type="ECO:0000256" key="2">
    <source>
        <dbReference type="ARBA" id="ARBA00004300"/>
    </source>
</evidence>
<accession>A0A852B3Y3</accession>
<evidence type="ECO:0000256" key="10">
    <source>
        <dbReference type="ARBA" id="ARBA00022737"/>
    </source>
</evidence>
<dbReference type="Pfam" id="PF12348">
    <property type="entry name" value="CLASP_N"/>
    <property type="match status" value="1"/>
</dbReference>
<dbReference type="GO" id="GO:0040001">
    <property type="term" value="P:establishment of mitotic spindle localization"/>
    <property type="evidence" value="ECO:0007669"/>
    <property type="project" value="TreeGrafter"/>
</dbReference>
<feature type="compositionally biased region" description="Polar residues" evidence="18">
    <location>
        <begin position="716"/>
        <end position="725"/>
    </location>
</feature>
<dbReference type="Proteomes" id="UP000614263">
    <property type="component" value="Unassembled WGS sequence"/>
</dbReference>
<dbReference type="GO" id="GO:0051301">
    <property type="term" value="P:cell division"/>
    <property type="evidence" value="ECO:0007669"/>
    <property type="project" value="UniProtKB-KW"/>
</dbReference>
<name>A0A852B3Y3_9CORV</name>
<comment type="caution">
    <text evidence="20">The sequence shown here is derived from an EMBL/GenBank/DDBJ whole genome shotgun (WGS) entry which is preliminary data.</text>
</comment>
<dbReference type="GO" id="GO:0090307">
    <property type="term" value="P:mitotic spindle assembly"/>
    <property type="evidence" value="ECO:0007669"/>
    <property type="project" value="TreeGrafter"/>
</dbReference>
<evidence type="ECO:0000256" key="11">
    <source>
        <dbReference type="ARBA" id="ARBA00022776"/>
    </source>
</evidence>
<keyword evidence="10" id="KW-0677">Repeat</keyword>
<evidence type="ECO:0000256" key="3">
    <source>
        <dbReference type="ARBA" id="ARBA00004601"/>
    </source>
</evidence>
<dbReference type="InterPro" id="IPR011989">
    <property type="entry name" value="ARM-like"/>
</dbReference>
<keyword evidence="15" id="KW-0131">Cell cycle</keyword>
<evidence type="ECO:0000313" key="20">
    <source>
        <dbReference type="EMBL" id="NXP60113.1"/>
    </source>
</evidence>
<dbReference type="SMART" id="SM01349">
    <property type="entry name" value="TOG"/>
    <property type="match status" value="4"/>
</dbReference>
<feature type="compositionally biased region" description="Polar residues" evidence="18">
    <location>
        <begin position="645"/>
        <end position="658"/>
    </location>
</feature>
<dbReference type="GO" id="GO:0072686">
    <property type="term" value="C:mitotic spindle"/>
    <property type="evidence" value="ECO:0007669"/>
    <property type="project" value="TreeGrafter"/>
</dbReference>
<evidence type="ECO:0000256" key="17">
    <source>
        <dbReference type="PROSITE-ProRule" id="PRU00103"/>
    </source>
</evidence>
<feature type="compositionally biased region" description="Low complexity" evidence="18">
    <location>
        <begin position="1134"/>
        <end position="1143"/>
    </location>
</feature>
<evidence type="ECO:0000256" key="9">
    <source>
        <dbReference type="ARBA" id="ARBA00022701"/>
    </source>
</evidence>
<organism evidence="20 21">
    <name type="scientific">Chloropsis cyanopogon</name>
    <dbReference type="NCBI Taxonomy" id="1218682"/>
    <lineage>
        <taxon>Eukaryota</taxon>
        <taxon>Metazoa</taxon>
        <taxon>Chordata</taxon>
        <taxon>Craniata</taxon>
        <taxon>Vertebrata</taxon>
        <taxon>Euteleostomi</taxon>
        <taxon>Archelosauria</taxon>
        <taxon>Archosauria</taxon>
        <taxon>Dinosauria</taxon>
        <taxon>Saurischia</taxon>
        <taxon>Theropoda</taxon>
        <taxon>Coelurosauria</taxon>
        <taxon>Aves</taxon>
        <taxon>Neognathae</taxon>
        <taxon>Neoaves</taxon>
        <taxon>Telluraves</taxon>
        <taxon>Australaves</taxon>
        <taxon>Passeriformes</taxon>
        <taxon>Corvoidea</taxon>
        <taxon>Irenidae</taxon>
        <taxon>Chloropsis</taxon>
    </lineage>
</organism>
<feature type="non-terminal residue" evidence="20">
    <location>
        <position position="1"/>
    </location>
</feature>
<dbReference type="GO" id="GO:0007026">
    <property type="term" value="P:negative regulation of microtubule depolymerization"/>
    <property type="evidence" value="ECO:0007669"/>
    <property type="project" value="UniProtKB-ARBA"/>
</dbReference>
<dbReference type="Pfam" id="PF21041">
    <property type="entry name" value="XMAP215_CLASP_TOG"/>
    <property type="match status" value="1"/>
</dbReference>
<feature type="compositionally biased region" description="Low complexity" evidence="18">
    <location>
        <begin position="253"/>
        <end position="267"/>
    </location>
</feature>
<keyword evidence="12" id="KW-0995">Kinetochore</keyword>
<dbReference type="Pfam" id="PF21040">
    <property type="entry name" value="CEP104-like_TOG"/>
    <property type="match status" value="1"/>
</dbReference>
<dbReference type="InterPro" id="IPR016024">
    <property type="entry name" value="ARM-type_fold"/>
</dbReference>
<dbReference type="GO" id="GO:0005794">
    <property type="term" value="C:Golgi apparatus"/>
    <property type="evidence" value="ECO:0007669"/>
    <property type="project" value="UniProtKB-SubCell"/>
</dbReference>
<dbReference type="FunFam" id="1.25.10.10:FF:000005">
    <property type="entry name" value="CLIP-associating protein 1 isoform 2"/>
    <property type="match status" value="1"/>
</dbReference>
<dbReference type="GO" id="GO:0030010">
    <property type="term" value="P:establishment of cell polarity"/>
    <property type="evidence" value="ECO:0007669"/>
    <property type="project" value="UniProtKB-ARBA"/>
</dbReference>
<keyword evidence="16" id="KW-0137">Centromere</keyword>
<dbReference type="GO" id="GO:0043515">
    <property type="term" value="F:kinetochore binding"/>
    <property type="evidence" value="ECO:0007669"/>
    <property type="project" value="TreeGrafter"/>
</dbReference>
<evidence type="ECO:0000256" key="13">
    <source>
        <dbReference type="ARBA" id="ARBA00023034"/>
    </source>
</evidence>
<evidence type="ECO:0000256" key="15">
    <source>
        <dbReference type="ARBA" id="ARBA00023306"/>
    </source>
</evidence>
<keyword evidence="14" id="KW-0206">Cytoskeleton</keyword>
<keyword evidence="13" id="KW-0333">Golgi apparatus</keyword>
<keyword evidence="9" id="KW-0493">Microtubule</keyword>
<feature type="domain" description="TOG" evidence="19">
    <location>
        <begin position="1282"/>
        <end position="1518"/>
    </location>
</feature>